<organism evidence="1 2">
    <name type="scientific">Rhizophagus clarus</name>
    <dbReference type="NCBI Taxonomy" id="94130"/>
    <lineage>
        <taxon>Eukaryota</taxon>
        <taxon>Fungi</taxon>
        <taxon>Fungi incertae sedis</taxon>
        <taxon>Mucoromycota</taxon>
        <taxon>Glomeromycotina</taxon>
        <taxon>Glomeromycetes</taxon>
        <taxon>Glomerales</taxon>
        <taxon>Glomeraceae</taxon>
        <taxon>Rhizophagus</taxon>
    </lineage>
</organism>
<dbReference type="Proteomes" id="UP000615446">
    <property type="component" value="Unassembled WGS sequence"/>
</dbReference>
<evidence type="ECO:0000313" key="2">
    <source>
        <dbReference type="Proteomes" id="UP000615446"/>
    </source>
</evidence>
<accession>A0A8H3LNB5</accession>
<proteinExistence type="predicted"/>
<protein>
    <submittedName>
        <fullName evidence="1">Uncharacterized protein</fullName>
    </submittedName>
</protein>
<name>A0A8H3LNB5_9GLOM</name>
<dbReference type="EMBL" id="BLAL01000206">
    <property type="protein sequence ID" value="GES91812.1"/>
    <property type="molecule type" value="Genomic_DNA"/>
</dbReference>
<gene>
    <name evidence="1" type="ORF">RCL2_001861400</name>
</gene>
<comment type="caution">
    <text evidence="1">The sequence shown here is derived from an EMBL/GenBank/DDBJ whole genome shotgun (WGS) entry which is preliminary data.</text>
</comment>
<dbReference type="AlphaFoldDB" id="A0A8H3LNB5"/>
<reference evidence="1" key="1">
    <citation type="submission" date="2019-10" db="EMBL/GenBank/DDBJ databases">
        <title>Conservation and host-specific expression of non-tandemly repeated heterogenous ribosome RNA gene in arbuscular mycorrhizal fungi.</title>
        <authorList>
            <person name="Maeda T."/>
            <person name="Kobayashi Y."/>
            <person name="Nakagawa T."/>
            <person name="Ezawa T."/>
            <person name="Yamaguchi K."/>
            <person name="Bino T."/>
            <person name="Nishimoto Y."/>
            <person name="Shigenobu S."/>
            <person name="Kawaguchi M."/>
        </authorList>
    </citation>
    <scope>NUCLEOTIDE SEQUENCE</scope>
    <source>
        <strain evidence="1">HR1</strain>
    </source>
</reference>
<evidence type="ECO:0000313" key="1">
    <source>
        <dbReference type="EMBL" id="GES91812.1"/>
    </source>
</evidence>
<sequence>MYLISNRTSTPISKAVKISEKETWISCLTNKRFGWHIKKLEQMNMYNFFVCLNTIKEEIVEFANRNINVYASHM</sequence>